<accession>A0A1Z4JLV9</accession>
<organism evidence="1 2">
    <name type="scientific">Leptolyngbya boryana NIES-2135</name>
    <dbReference type="NCBI Taxonomy" id="1973484"/>
    <lineage>
        <taxon>Bacteria</taxon>
        <taxon>Bacillati</taxon>
        <taxon>Cyanobacteriota</taxon>
        <taxon>Cyanophyceae</taxon>
        <taxon>Leptolyngbyales</taxon>
        <taxon>Leptolyngbyaceae</taxon>
        <taxon>Leptolyngbya group</taxon>
        <taxon>Leptolyngbya</taxon>
    </lineage>
</organism>
<dbReference type="InterPro" id="IPR037217">
    <property type="entry name" value="Trp/Indoleamine_2_3_dOase-like"/>
</dbReference>
<dbReference type="SUPFAM" id="SSF140959">
    <property type="entry name" value="Indolic compounds 2,3-dioxygenase-like"/>
    <property type="match status" value="1"/>
</dbReference>
<keyword evidence="2" id="KW-1185">Reference proteome</keyword>
<dbReference type="EMBL" id="AP018203">
    <property type="protein sequence ID" value="BAY57739.1"/>
    <property type="molecule type" value="Genomic_DNA"/>
</dbReference>
<dbReference type="GO" id="GO:0020037">
    <property type="term" value="F:heme binding"/>
    <property type="evidence" value="ECO:0007669"/>
    <property type="project" value="InterPro"/>
</dbReference>
<proteinExistence type="predicted"/>
<dbReference type="Proteomes" id="UP000217895">
    <property type="component" value="Chromosome"/>
</dbReference>
<dbReference type="AlphaFoldDB" id="A0A1Z4JLV9"/>
<sequence length="435" mass="49595">MQVTVATNQGVSETLASLSQFNTKWGERWPFIAEHRLISACDRQFVRDQLPQILAAEADPRAAINSFLQDFHPDITDNPNQLAAYLALLTYLALGFRRPYIEKDPEKLAATPIVSEQSIQFPEKLSTLWTVVAKRLGIEASTSLTALVYCNFSCNLSDLPIYTDPLEELHNIDRLILHQRTRLAQSAMQFCNHENVQHRQMYCEFLKIFLYSEIVGRRICAWAETALNAFVTHQSPERVADCLAVMIRWSIEALTQHLEANQDIPKEALAIAQFTPAIKLSERKSTPGVTGFLVPFLDEFFGFTSESSPYLEKVRASRSFLLPELAAILESCQTHAPFDTICAQMPPAQKAQLESLKLTLWEVMKEWRIFHRNQVGRFLAKGVESQHTTPRLKTFLRNFIQNMNERMRAFEAEQKSEAYSLNYGSQGKAHEADHL</sequence>
<gene>
    <name evidence="1" type="ORF">NIES2135_46100</name>
</gene>
<dbReference type="GO" id="GO:0019441">
    <property type="term" value="P:L-tryptophan catabolic process to kynurenine"/>
    <property type="evidence" value="ECO:0007669"/>
    <property type="project" value="InterPro"/>
</dbReference>
<dbReference type="GO" id="GO:0046872">
    <property type="term" value="F:metal ion binding"/>
    <property type="evidence" value="ECO:0007669"/>
    <property type="project" value="InterPro"/>
</dbReference>
<evidence type="ECO:0000313" key="2">
    <source>
        <dbReference type="Proteomes" id="UP000217895"/>
    </source>
</evidence>
<evidence type="ECO:0000313" key="1">
    <source>
        <dbReference type="EMBL" id="BAY57739.1"/>
    </source>
</evidence>
<protein>
    <submittedName>
        <fullName evidence="1">Uncharacterized protein</fullName>
    </submittedName>
</protein>
<name>A0A1Z4JLV9_LEPBY</name>
<reference evidence="1 2" key="1">
    <citation type="submission" date="2017-06" db="EMBL/GenBank/DDBJ databases">
        <title>Genome sequencing of cyanobaciteial culture collection at National Institute for Environmental Studies (NIES).</title>
        <authorList>
            <person name="Hirose Y."/>
            <person name="Shimura Y."/>
            <person name="Fujisawa T."/>
            <person name="Nakamura Y."/>
            <person name="Kawachi M."/>
        </authorList>
    </citation>
    <scope>NUCLEOTIDE SEQUENCE [LARGE SCALE GENOMIC DNA]</scope>
    <source>
        <strain evidence="1 2">NIES-2135</strain>
    </source>
</reference>